<dbReference type="RefSeq" id="WP_007210855.1">
    <property type="nucleotide sequence ID" value="NZ_DAWEQE010000001.1"/>
</dbReference>
<keyword evidence="3" id="KW-0677">Repeat</keyword>
<dbReference type="PANTHER" id="PTHR32305">
    <property type="match status" value="1"/>
</dbReference>
<dbReference type="InterPro" id="IPR003284">
    <property type="entry name" value="Sal_SpvB"/>
</dbReference>
<feature type="transmembrane region" description="Helical" evidence="5">
    <location>
        <begin position="1836"/>
        <end position="1860"/>
    </location>
</feature>
<comment type="caution">
    <text evidence="7">The sequence shown here is derived from an EMBL/GenBank/DDBJ whole genome shotgun (WGS) entry which is preliminary data.</text>
</comment>
<dbReference type="GO" id="GO:0005576">
    <property type="term" value="C:extracellular region"/>
    <property type="evidence" value="ECO:0007669"/>
    <property type="project" value="UniProtKB-SubCell"/>
</dbReference>
<feature type="domain" description="Teneurin-like YD-shell" evidence="6">
    <location>
        <begin position="1409"/>
        <end position="1794"/>
    </location>
</feature>
<dbReference type="InterPro" id="IPR022385">
    <property type="entry name" value="Rhs_assc_core"/>
</dbReference>
<dbReference type="NCBIfam" id="TIGR03696">
    <property type="entry name" value="Rhs_assc_core"/>
    <property type="match status" value="1"/>
</dbReference>
<dbReference type="Proteomes" id="UP000325055">
    <property type="component" value="Unassembled WGS sequence"/>
</dbReference>
<dbReference type="PANTHER" id="PTHR32305:SF15">
    <property type="entry name" value="PROTEIN RHSA-RELATED"/>
    <property type="match status" value="1"/>
</dbReference>
<dbReference type="InterPro" id="IPR056823">
    <property type="entry name" value="TEN-like_YD-shell"/>
</dbReference>
<gene>
    <name evidence="7" type="ORF">F2Y86_06775</name>
</gene>
<dbReference type="Pfam" id="PF03534">
    <property type="entry name" value="SpvB"/>
    <property type="match status" value="1"/>
</dbReference>
<feature type="transmembrane region" description="Helical" evidence="5">
    <location>
        <begin position="1805"/>
        <end position="1824"/>
    </location>
</feature>
<evidence type="ECO:0000313" key="8">
    <source>
        <dbReference type="Proteomes" id="UP000325055"/>
    </source>
</evidence>
<keyword evidence="5" id="KW-0472">Membrane</keyword>
<dbReference type="GO" id="GO:0005737">
    <property type="term" value="C:cytoplasm"/>
    <property type="evidence" value="ECO:0007669"/>
    <property type="project" value="InterPro"/>
</dbReference>
<evidence type="ECO:0000259" key="6">
    <source>
        <dbReference type="Pfam" id="PF25023"/>
    </source>
</evidence>
<evidence type="ECO:0000256" key="3">
    <source>
        <dbReference type="ARBA" id="ARBA00022737"/>
    </source>
</evidence>
<feature type="transmembrane region" description="Helical" evidence="5">
    <location>
        <begin position="1903"/>
        <end position="1924"/>
    </location>
</feature>
<evidence type="ECO:0000313" key="7">
    <source>
        <dbReference type="EMBL" id="KAA5409888.1"/>
    </source>
</evidence>
<reference evidence="7 8" key="1">
    <citation type="journal article" date="2019" name="Nat. Med.">
        <title>A library of human gut bacterial isolates paired with longitudinal multiomics data enables mechanistic microbiome research.</title>
        <authorList>
            <person name="Poyet M."/>
            <person name="Groussin M."/>
            <person name="Gibbons S.M."/>
            <person name="Avila-Pacheco J."/>
            <person name="Jiang X."/>
            <person name="Kearney S.M."/>
            <person name="Perrotta A.R."/>
            <person name="Berdy B."/>
            <person name="Zhao S."/>
            <person name="Lieberman T.D."/>
            <person name="Swanson P.K."/>
            <person name="Smith M."/>
            <person name="Roesemann S."/>
            <person name="Alexander J.E."/>
            <person name="Rich S.A."/>
            <person name="Livny J."/>
            <person name="Vlamakis H."/>
            <person name="Clish C."/>
            <person name="Bullock K."/>
            <person name="Deik A."/>
            <person name="Scott J."/>
            <person name="Pierce K.A."/>
            <person name="Xavier R.J."/>
            <person name="Alm E.J."/>
        </authorList>
    </citation>
    <scope>NUCLEOTIDE SEQUENCE [LARGE SCALE GENOMIC DNA]</scope>
    <source>
        <strain evidence="7 8">BIOML-A7</strain>
    </source>
</reference>
<dbReference type="Pfam" id="PF25023">
    <property type="entry name" value="TEN_YD-shell"/>
    <property type="match status" value="1"/>
</dbReference>
<accession>A0A5M6ABK4</accession>
<evidence type="ECO:0000256" key="2">
    <source>
        <dbReference type="ARBA" id="ARBA00022525"/>
    </source>
</evidence>
<keyword evidence="5" id="KW-1133">Transmembrane helix</keyword>
<keyword evidence="2" id="KW-0964">Secreted</keyword>
<feature type="transmembrane region" description="Helical" evidence="5">
    <location>
        <begin position="1866"/>
        <end position="1891"/>
    </location>
</feature>
<dbReference type="InterPro" id="IPR028994">
    <property type="entry name" value="Integrin_alpha_N"/>
</dbReference>
<evidence type="ECO:0000256" key="1">
    <source>
        <dbReference type="ARBA" id="ARBA00004613"/>
    </source>
</evidence>
<organism evidence="7 8">
    <name type="scientific">Bacteroides cellulosilyticus</name>
    <dbReference type="NCBI Taxonomy" id="246787"/>
    <lineage>
        <taxon>Bacteria</taxon>
        <taxon>Pseudomonadati</taxon>
        <taxon>Bacteroidota</taxon>
        <taxon>Bacteroidia</taxon>
        <taxon>Bacteroidales</taxon>
        <taxon>Bacteroidaceae</taxon>
        <taxon>Bacteroides</taxon>
    </lineage>
</organism>
<comment type="subcellular location">
    <subcellularLocation>
        <location evidence="1">Secreted</location>
    </subcellularLocation>
</comment>
<proteinExistence type="predicted"/>
<dbReference type="SUPFAM" id="SSF69318">
    <property type="entry name" value="Integrin alpha N-terminal domain"/>
    <property type="match status" value="1"/>
</dbReference>
<evidence type="ECO:0000256" key="5">
    <source>
        <dbReference type="SAM" id="Phobius"/>
    </source>
</evidence>
<keyword evidence="5" id="KW-0812">Transmembrane</keyword>
<dbReference type="Gene3D" id="2.180.10.10">
    <property type="entry name" value="RHS repeat-associated core"/>
    <property type="match status" value="2"/>
</dbReference>
<name>A0A5M6ABK4_9BACE</name>
<dbReference type="InterPro" id="IPR050708">
    <property type="entry name" value="T6SS_VgrG/RHS"/>
</dbReference>
<keyword evidence="4" id="KW-0843">Virulence</keyword>
<protein>
    <submittedName>
        <fullName evidence="7">Type IV secretion protein Rhs</fullName>
    </submittedName>
</protein>
<evidence type="ECO:0000256" key="4">
    <source>
        <dbReference type="ARBA" id="ARBA00023026"/>
    </source>
</evidence>
<sequence length="2122" mass="235387">MKTHHLWLILLAVTFTFIVTFPSMGQQSFDFISSVKKHRTVPTDTISTGDSIYIKKLECRSKETIVNQNPMSQQDLVRGFASGSHTHIPTSISVNTSKDVGVIPINSQVTPSGGLVYNVPISCVPVRSGIAPSVSIAYNSQGGNDIVGYGWSIGGLSSITRVPRSMYYDGKTAPVEVNGDDALMLDGVRLLPTTVVNVFETEQGNIRVKAQKTASGTFSYFTVLYPNGTVAVFGSQTNTSDCLVYPISKSTDVLGNMVSFSYAYQNNRYRILNIEYGAHTSSDTPLANIAFTYKDRVDVLSGFEGETEVKLFHLLDNIKCYHGIELLHTYSFVYKTSNVSLLTRIDCDNLNPLLFYYGYDNNMNGWEKQKAILTRYFNQDTDLVVNKVKFESGTEDDGLFSYPDFNPCAISSKGYYSAFAENQELLVYRNLEGSTLVPATLYAERGFQTLLSADVDGVSGDELLKINATVQSGKDRLTVKVYKPGLGLSLTQTSTFTFDSEAPNSSSIWPKVYLPGDYNGDGKAELLAISMDRPLDKDMNSKCYLFDLSTNKVLFNAHVFNFNVKQGILVAVDIDGDGKTDICHINFGITRVYSFSQVNGVYSLNLKCSFDLSYNYVFQSNRDMAIGDINGDGKPEFLVTPVKSYTKKGTYEMPVTSHEFCPECNAEYPEDYECVHCGEYIGYSNRCLVCGEWLDGSSCSVHGDVCQVEYWRKFHNGTWWEVYYPLSNIRRSFNLTEYVEHEAACMLQDIDQDGYVDLVLRQNTSTWGYFNRNGGFKEEDRFGTSLGGGITLLPSSISQPNFYSSLIAVIDENVYKVSFTRNERKQYLLTGVINSFGVIDKNSYQLLNVKNGDYIDFYSSNAIVSFPYERFQGPLWGLAAKETALNGSILTSEEYRYQGGVVHRQGRGFCGFTKIIAEDVLRNKTITTIYDPLNFNNLVRVITPEAEGNYTYYSAVASNKKATVRLNNSVEKDLLKSTTVTKDYLYDTYSNPTRETVTYTDYTSNNVIKTVTNQTYSNTNTTAKWLIGLPCLKTITESRDGSSWVTSEELVYKTGTNLPEKKIIKINGNKVGETRCTYDVYGNALTEVSAPRTAVEYLGDTCTYLNNCYVNTRTDALGRMTVYSNYNKYGLPEKVVNNLGKIALYNYDDLGRVNTTTYDDGTIENINYRWDLSTGVYYIEKSVTGMPEQRTYYDALGRDIRIGNKRFDGTWLYIDKQYDNWGRLWKVSLPYKGNTASLWNVYSYDDFDRIVSFSEPSGKTTSYSYIGKSETIVKESITTTRTYDKSGLLVSVTDPGGEITYSYRPDRQLKKVIASGGIVTEFDYDPDYGHRTKIVDPSAGTMIFTENYSGNIRTVTQTDANSKTLTIVYDKYGRPKSKVQPEFTTTYKYDPVTKQIDNATSTNGTSKVYTYDEYARLKSQTDKVSNDIWLKRVFAYANGNVASVTYSSSKEAVIGTENMVYTNGQLTEVKFGTTSVWKLTAENALGQPTTAVTGPLTRTYGYNSYGMLTERKAGEIQHFAYTFDIQKGNLTSRVDKKRNLTESFSYDNLNRLANYAGKTVGYDSKGNITSMSGIGTMFYSHDTKPYAVTNVELNGNQIPMRNQDVTYTSFQRPATIVENDYIATFTYDSSGERVKMLLTHNGAVQNTTYYLGNCYETNNTETRLYLAGDYYSSPIVYMKKNGSWGIYYICRDYLGSITHITNSAGVVQQELSYDAWGRLRNPINHVLYAPGLEPALLLGRGYTGHEHLSVFGLVNMNARLYDSALGRFLSPDPYVQMMDFTQNFNRYSYALNNPLMYVDKSGKSVWLAAVIVGAWIGMGTAMVMSDNSGWALAGDMLKGLFIGGASGAAGYFAGGAMAGLLGTTSFIGGAVTGFSGGFAGGFVGGAGNAWLNGANFKQGLNAGLAAGGISGTIGGVIGGALGGISAMKKQGNFFTGKGAISIEESISDVSELGGDYFSDDELMKEYIESQIGWSEGDYGIMNISVEADPQMMTLGSEYYRGDGGILCRAPRGGGGVTELGGLTKTVNAGIFRSPRVSIYMSPHQSLSGFALTLNHELIHAYHRTLGFVSFLGSGFRAATEQTAYAYQLSHALNMNQLMNAVQGLNTYRSPYMLPLPNYLIKF</sequence>
<dbReference type="EMBL" id="VVYW01000005">
    <property type="protein sequence ID" value="KAA5409888.1"/>
    <property type="molecule type" value="Genomic_DNA"/>
</dbReference>